<feature type="transmembrane region" description="Helical" evidence="1">
    <location>
        <begin position="113"/>
        <end position="137"/>
    </location>
</feature>
<feature type="transmembrane region" description="Helical" evidence="1">
    <location>
        <begin position="46"/>
        <end position="65"/>
    </location>
</feature>
<keyword evidence="1" id="KW-0472">Membrane</keyword>
<name>A0ABU1YL65_ROSSA</name>
<gene>
    <name evidence="2" type="ORF">J2X20_001365</name>
</gene>
<reference evidence="2 3" key="1">
    <citation type="submission" date="2023-07" db="EMBL/GenBank/DDBJ databases">
        <title>Sorghum-associated microbial communities from plants grown in Nebraska, USA.</title>
        <authorList>
            <person name="Schachtman D."/>
        </authorList>
    </citation>
    <scope>NUCLEOTIDE SEQUENCE [LARGE SCALE GENOMIC DNA]</scope>
    <source>
        <strain evidence="2 3">BE314</strain>
    </source>
</reference>
<evidence type="ECO:0000313" key="2">
    <source>
        <dbReference type="EMBL" id="MDR7268736.1"/>
    </source>
</evidence>
<comment type="caution">
    <text evidence="2">The sequence shown here is derived from an EMBL/GenBank/DDBJ whole genome shotgun (WGS) entry which is preliminary data.</text>
</comment>
<feature type="transmembrane region" description="Helical" evidence="1">
    <location>
        <begin position="176"/>
        <end position="193"/>
    </location>
</feature>
<accession>A0ABU1YL65</accession>
<proteinExistence type="predicted"/>
<dbReference type="RefSeq" id="WP_310262724.1">
    <property type="nucleotide sequence ID" value="NZ_JAVDXU010000001.1"/>
</dbReference>
<organism evidence="2 3">
    <name type="scientific">Roseateles saccharophilus</name>
    <name type="common">Pseudomonas saccharophila</name>
    <dbReference type="NCBI Taxonomy" id="304"/>
    <lineage>
        <taxon>Bacteria</taxon>
        <taxon>Pseudomonadati</taxon>
        <taxon>Pseudomonadota</taxon>
        <taxon>Betaproteobacteria</taxon>
        <taxon>Burkholderiales</taxon>
        <taxon>Sphaerotilaceae</taxon>
        <taxon>Roseateles</taxon>
    </lineage>
</organism>
<protein>
    <submittedName>
        <fullName evidence="2">Uncharacterized protein</fullName>
    </submittedName>
</protein>
<feature type="transmembrane region" description="Helical" evidence="1">
    <location>
        <begin position="149"/>
        <end position="169"/>
    </location>
</feature>
<feature type="transmembrane region" description="Helical" evidence="1">
    <location>
        <begin position="6"/>
        <end position="25"/>
    </location>
</feature>
<feature type="transmembrane region" description="Helical" evidence="1">
    <location>
        <begin position="240"/>
        <end position="260"/>
    </location>
</feature>
<evidence type="ECO:0000256" key="1">
    <source>
        <dbReference type="SAM" id="Phobius"/>
    </source>
</evidence>
<evidence type="ECO:0000313" key="3">
    <source>
        <dbReference type="Proteomes" id="UP001180453"/>
    </source>
</evidence>
<dbReference type="Proteomes" id="UP001180453">
    <property type="component" value="Unassembled WGS sequence"/>
</dbReference>
<keyword evidence="1" id="KW-1133">Transmembrane helix</keyword>
<keyword evidence="3" id="KW-1185">Reference proteome</keyword>
<dbReference type="EMBL" id="JAVDXU010000001">
    <property type="protein sequence ID" value="MDR7268736.1"/>
    <property type="molecule type" value="Genomic_DNA"/>
</dbReference>
<keyword evidence="1" id="KW-0812">Transmembrane</keyword>
<sequence>MTDATYWWHLLCAIAGLNLIAWTASTAWLHRNRPDGTTWPHQRLQLLLSALYVLGCGYRCFLPVFDVPRVVMVDSWASSVLVGRSVATIAELSFAAQWALLLRGGALTTGHRFGLHVAHAIVPLIAIAEINSWYAVLTTRNIGHVVEETLWGTAALLSVLALLAMWPRASARGRRWLALAIAAGGLYAAYMFAVDVPMYWARWVADEAAGRTYATLAAGVADASSRWTVSHDWAHWRSEVVWMTLYFSVAVWISIGLAHVRLPLRAQPPRP</sequence>